<dbReference type="AlphaFoldDB" id="A0A291MZS3"/>
<keyword evidence="1 3" id="KW-0238">DNA-binding</keyword>
<dbReference type="GO" id="GO:0006310">
    <property type="term" value="P:DNA recombination"/>
    <property type="evidence" value="ECO:0007669"/>
    <property type="project" value="UniProtKB-KW"/>
</dbReference>
<reference evidence="6 7" key="1">
    <citation type="submission" date="2017-10" db="EMBL/GenBank/DDBJ databases">
        <title>Sphingobium yanoikuyae S72.</title>
        <authorList>
            <person name="Sanchez E."/>
            <person name="Bustos P."/>
            <person name="Mendoza P."/>
            <person name="Guo X."/>
            <person name="Mendoza A."/>
        </authorList>
    </citation>
    <scope>NUCLEOTIDE SEQUENCE [LARGE SCALE GENOMIC DNA]</scope>
    <source>
        <strain evidence="6 7">S72</strain>
    </source>
</reference>
<name>A0A291MZS3_SPHYA</name>
<dbReference type="PIRSF" id="PIRSF002070">
    <property type="entry name" value="SSB"/>
    <property type="match status" value="1"/>
</dbReference>
<dbReference type="KEGG" id="sya:A6768_11735"/>
<keyword evidence="2" id="KW-0233">DNA recombination</keyword>
<protein>
    <recommendedName>
        <fullName evidence="3 4">Single-stranded DNA-binding protein</fullName>
    </recommendedName>
</protein>
<accession>A0A291MZS3</accession>
<feature type="region of interest" description="Disordered" evidence="5">
    <location>
        <begin position="1"/>
        <end position="21"/>
    </location>
</feature>
<dbReference type="GO" id="GO:0006260">
    <property type="term" value="P:DNA replication"/>
    <property type="evidence" value="ECO:0007669"/>
    <property type="project" value="InterPro"/>
</dbReference>
<dbReference type="GO" id="GO:0003697">
    <property type="term" value="F:single-stranded DNA binding"/>
    <property type="evidence" value="ECO:0007669"/>
    <property type="project" value="InterPro"/>
</dbReference>
<dbReference type="CDD" id="cd04496">
    <property type="entry name" value="SSB_OBF"/>
    <property type="match status" value="1"/>
</dbReference>
<dbReference type="InterPro" id="IPR011344">
    <property type="entry name" value="ssDNA-bd"/>
</dbReference>
<evidence type="ECO:0000256" key="2">
    <source>
        <dbReference type="ARBA" id="ARBA00023172"/>
    </source>
</evidence>
<gene>
    <name evidence="6" type="ORF">A6768_11735</name>
</gene>
<proteinExistence type="predicted"/>
<dbReference type="SUPFAM" id="SSF50249">
    <property type="entry name" value="Nucleic acid-binding proteins"/>
    <property type="match status" value="1"/>
</dbReference>
<dbReference type="PANTHER" id="PTHR10302">
    <property type="entry name" value="SINGLE-STRANDED DNA-BINDING PROTEIN"/>
    <property type="match status" value="1"/>
</dbReference>
<dbReference type="PROSITE" id="PS50935">
    <property type="entry name" value="SSB"/>
    <property type="match status" value="1"/>
</dbReference>
<dbReference type="GO" id="GO:0009295">
    <property type="term" value="C:nucleoid"/>
    <property type="evidence" value="ECO:0007669"/>
    <property type="project" value="TreeGrafter"/>
</dbReference>
<dbReference type="Pfam" id="PF00436">
    <property type="entry name" value="SSB"/>
    <property type="match status" value="1"/>
</dbReference>
<dbReference type="EMBL" id="CP023741">
    <property type="protein sequence ID" value="ATI80599.1"/>
    <property type="molecule type" value="Genomic_DNA"/>
</dbReference>
<evidence type="ECO:0000256" key="4">
    <source>
        <dbReference type="RuleBase" id="RU000524"/>
    </source>
</evidence>
<evidence type="ECO:0000256" key="5">
    <source>
        <dbReference type="SAM" id="MobiDB-lite"/>
    </source>
</evidence>
<dbReference type="PANTHER" id="PTHR10302:SF0">
    <property type="entry name" value="SINGLE-STRANDED DNA-BINDING PROTEIN, MITOCHONDRIAL"/>
    <property type="match status" value="1"/>
</dbReference>
<evidence type="ECO:0000313" key="6">
    <source>
        <dbReference type="EMBL" id="ATI80599.1"/>
    </source>
</evidence>
<evidence type="ECO:0000313" key="7">
    <source>
        <dbReference type="Proteomes" id="UP000219422"/>
    </source>
</evidence>
<dbReference type="GeneID" id="57777505"/>
<organism evidence="6 7">
    <name type="scientific">Sphingobium yanoikuyae</name>
    <name type="common">Sphingomonas yanoikuyae</name>
    <dbReference type="NCBI Taxonomy" id="13690"/>
    <lineage>
        <taxon>Bacteria</taxon>
        <taxon>Pseudomonadati</taxon>
        <taxon>Pseudomonadota</taxon>
        <taxon>Alphaproteobacteria</taxon>
        <taxon>Sphingomonadales</taxon>
        <taxon>Sphingomonadaceae</taxon>
        <taxon>Sphingobium</taxon>
    </lineage>
</organism>
<evidence type="ECO:0000256" key="1">
    <source>
        <dbReference type="ARBA" id="ARBA00023125"/>
    </source>
</evidence>
<dbReference type="NCBIfam" id="TIGR00621">
    <property type="entry name" value="ssb"/>
    <property type="match status" value="1"/>
</dbReference>
<dbReference type="InterPro" id="IPR000424">
    <property type="entry name" value="Primosome_PriB/ssb"/>
</dbReference>
<dbReference type="Proteomes" id="UP000219422">
    <property type="component" value="Chromosome"/>
</dbReference>
<sequence length="110" mass="12158">MNNVNITGRVAKGPETRDTNNGSVTTLIVATDRVKLREGKTYQDPDTGYTAKETEFHKITCFNGLGKGAATRSKGDVVAVTGRIHYSRWQDGQGVERYGCEIIAERVDFF</sequence>
<evidence type="ECO:0000256" key="3">
    <source>
        <dbReference type="PIRNR" id="PIRNR002070"/>
    </source>
</evidence>
<dbReference type="Gene3D" id="2.40.50.140">
    <property type="entry name" value="Nucleic acid-binding proteins"/>
    <property type="match status" value="1"/>
</dbReference>
<dbReference type="RefSeq" id="WP_097383724.1">
    <property type="nucleotide sequence ID" value="NZ_CP023741.1"/>
</dbReference>
<dbReference type="InterPro" id="IPR012340">
    <property type="entry name" value="NA-bd_OB-fold"/>
</dbReference>